<evidence type="ECO:0000256" key="6">
    <source>
        <dbReference type="ARBA" id="ARBA00023098"/>
    </source>
</evidence>
<name>A0ABT3L8T4_9CYAN</name>
<evidence type="ECO:0000256" key="3">
    <source>
        <dbReference type="ARBA" id="ARBA00012027"/>
    </source>
</evidence>
<reference evidence="9 10" key="1">
    <citation type="submission" date="2021-08" db="EMBL/GenBank/DDBJ databases">
        <title>Draft genome sequence of Spirulina subsalsa with high tolerance to salinity and hype-accumulation of phycocyanin.</title>
        <authorList>
            <person name="Pei H."/>
            <person name="Jiang L."/>
        </authorList>
    </citation>
    <scope>NUCLEOTIDE SEQUENCE [LARGE SCALE GENOMIC DNA]</scope>
    <source>
        <strain evidence="9 10">FACHB-351</strain>
    </source>
</reference>
<keyword evidence="4" id="KW-0378">Hydrolase</keyword>
<gene>
    <name evidence="9" type="ORF">K4A83_16815</name>
</gene>
<dbReference type="InterPro" id="IPR018247">
    <property type="entry name" value="EF_Hand_1_Ca_BS"/>
</dbReference>
<dbReference type="CDD" id="cd09116">
    <property type="entry name" value="PLDc_Nuc_like"/>
    <property type="match status" value="1"/>
</dbReference>
<dbReference type="CDD" id="cd09173">
    <property type="entry name" value="PLDc_Nuc_like_unchar1_2"/>
    <property type="match status" value="1"/>
</dbReference>
<dbReference type="SMART" id="SM00155">
    <property type="entry name" value="PLDc"/>
    <property type="match status" value="2"/>
</dbReference>
<evidence type="ECO:0000259" key="8">
    <source>
        <dbReference type="PROSITE" id="PS50222"/>
    </source>
</evidence>
<dbReference type="EMBL" id="JAIHOM010000097">
    <property type="protein sequence ID" value="MCW6037923.1"/>
    <property type="molecule type" value="Genomic_DNA"/>
</dbReference>
<dbReference type="InterPro" id="IPR025202">
    <property type="entry name" value="PLD-like_dom"/>
</dbReference>
<dbReference type="PANTHER" id="PTHR43856">
    <property type="entry name" value="CARDIOLIPIN HYDROLASE"/>
    <property type="match status" value="1"/>
</dbReference>
<keyword evidence="5" id="KW-0442">Lipid degradation</keyword>
<comment type="similarity">
    <text evidence="2">Belongs to the phospholipase D family.</text>
</comment>
<evidence type="ECO:0000256" key="4">
    <source>
        <dbReference type="ARBA" id="ARBA00022801"/>
    </source>
</evidence>
<dbReference type="PROSITE" id="PS50035">
    <property type="entry name" value="PLD"/>
    <property type="match status" value="1"/>
</dbReference>
<dbReference type="Pfam" id="PF12836">
    <property type="entry name" value="HHH_3"/>
    <property type="match status" value="1"/>
</dbReference>
<sequence>MKMRRLFFGLVVLGFLIVLLLGWGLKSGFFGSPSIALNRPAPLPQDPWVKVYMNQNQARGADYTEPYRQITRPGDDLEQIMVEAINQGQRRIDVAIQEFRLPRLAQALAQRRQGGVEVRVILENLYSRPWSTYSAAEIEQLDERQQNRYREFMALADQNQDGQLSVEEINQGDALVILKNAGIPVIDDTADGSRGSGLMHHKFILVDDATVVTGSANFTTSGVHGDFYNPESRGNANNLVRINSEAIANLFRQEFDLMWGDGPGGQPDSLFGLQKPYRPPQRVKVGNSTITVQFSPTSPTRPWTESTNGLIGQTLQQARDSVKLALFVFSEQFITNILEERSQANVSIQALIDPGFAYRYYSEALDMMGVALLHNCQEEANNRPWANPIQTVGIPLLPRGDNLHHKFGVMDAQTVITGSHNWSRAANHTNDEVVLVINNPVVAAHYEREFDRLYSRSNLGLPLFVQERIARAEENCPSPLPGAATPSVGGLVNVNRASQAELETLPGIGPALAGRIIEARQEQPFRSLEDLERVRGIGPVVRQNLVGKVTW</sequence>
<organism evidence="9 10">
    <name type="scientific">Spirulina subsalsa FACHB-351</name>
    <dbReference type="NCBI Taxonomy" id="234711"/>
    <lineage>
        <taxon>Bacteria</taxon>
        <taxon>Bacillati</taxon>
        <taxon>Cyanobacteriota</taxon>
        <taxon>Cyanophyceae</taxon>
        <taxon>Spirulinales</taxon>
        <taxon>Spirulinaceae</taxon>
        <taxon>Spirulina</taxon>
    </lineage>
</organism>
<keyword evidence="6" id="KW-0443">Lipid metabolism</keyword>
<dbReference type="Gene3D" id="3.30.870.10">
    <property type="entry name" value="Endonuclease Chain A"/>
    <property type="match status" value="2"/>
</dbReference>
<evidence type="ECO:0000313" key="10">
    <source>
        <dbReference type="Proteomes" id="UP001526426"/>
    </source>
</evidence>
<keyword evidence="10" id="KW-1185">Reference proteome</keyword>
<evidence type="ECO:0000256" key="5">
    <source>
        <dbReference type="ARBA" id="ARBA00022963"/>
    </source>
</evidence>
<evidence type="ECO:0000256" key="2">
    <source>
        <dbReference type="ARBA" id="ARBA00008664"/>
    </source>
</evidence>
<accession>A0ABT3L8T4</accession>
<proteinExistence type="inferred from homology"/>
<dbReference type="EC" id="3.1.4.4" evidence="3"/>
<dbReference type="SUPFAM" id="SSF56024">
    <property type="entry name" value="Phospholipase D/nuclease"/>
    <property type="match status" value="2"/>
</dbReference>
<feature type="domain" description="PLD phosphodiesterase" evidence="7">
    <location>
        <begin position="195"/>
        <end position="222"/>
    </location>
</feature>
<dbReference type="PANTHER" id="PTHR43856:SF1">
    <property type="entry name" value="MITOCHONDRIAL CARDIOLIPIN HYDROLASE"/>
    <property type="match status" value="1"/>
</dbReference>
<evidence type="ECO:0000259" key="7">
    <source>
        <dbReference type="PROSITE" id="PS50035"/>
    </source>
</evidence>
<evidence type="ECO:0000256" key="1">
    <source>
        <dbReference type="ARBA" id="ARBA00000798"/>
    </source>
</evidence>
<dbReference type="InterPro" id="IPR003583">
    <property type="entry name" value="Hlx-hairpin-Hlx_DNA-bd_motif"/>
</dbReference>
<dbReference type="Pfam" id="PF13091">
    <property type="entry name" value="PLDc_2"/>
    <property type="match status" value="2"/>
</dbReference>
<comment type="catalytic activity">
    <reaction evidence="1">
        <text>a 1,2-diacyl-sn-glycero-3-phosphocholine + H2O = a 1,2-diacyl-sn-glycero-3-phosphate + choline + H(+)</text>
        <dbReference type="Rhea" id="RHEA:14445"/>
        <dbReference type="ChEBI" id="CHEBI:15354"/>
        <dbReference type="ChEBI" id="CHEBI:15377"/>
        <dbReference type="ChEBI" id="CHEBI:15378"/>
        <dbReference type="ChEBI" id="CHEBI:57643"/>
        <dbReference type="ChEBI" id="CHEBI:58608"/>
        <dbReference type="EC" id="3.1.4.4"/>
    </reaction>
</comment>
<dbReference type="InterPro" id="IPR010994">
    <property type="entry name" value="RuvA_2-like"/>
</dbReference>
<dbReference type="SUPFAM" id="SSF47781">
    <property type="entry name" value="RuvA domain 2-like"/>
    <property type="match status" value="1"/>
</dbReference>
<dbReference type="InterPro" id="IPR002048">
    <property type="entry name" value="EF_hand_dom"/>
</dbReference>
<evidence type="ECO:0000313" key="9">
    <source>
        <dbReference type="EMBL" id="MCW6037923.1"/>
    </source>
</evidence>
<dbReference type="InterPro" id="IPR001736">
    <property type="entry name" value="PLipase_D/transphosphatidylase"/>
</dbReference>
<dbReference type="PROSITE" id="PS50222">
    <property type="entry name" value="EF_HAND_2"/>
    <property type="match status" value="1"/>
</dbReference>
<dbReference type="Gene3D" id="1.10.150.320">
    <property type="entry name" value="Photosystem II 12 kDa extrinsic protein"/>
    <property type="match status" value="1"/>
</dbReference>
<feature type="domain" description="EF-hand" evidence="8">
    <location>
        <begin position="144"/>
        <end position="179"/>
    </location>
</feature>
<dbReference type="SMART" id="SM00278">
    <property type="entry name" value="HhH1"/>
    <property type="match status" value="2"/>
</dbReference>
<protein>
    <recommendedName>
        <fullName evidence="3">phospholipase D</fullName>
        <ecNumber evidence="3">3.1.4.4</ecNumber>
    </recommendedName>
</protein>
<dbReference type="InterPro" id="IPR051406">
    <property type="entry name" value="PLD_domain"/>
</dbReference>
<dbReference type="Proteomes" id="UP001526426">
    <property type="component" value="Unassembled WGS sequence"/>
</dbReference>
<dbReference type="RefSeq" id="WP_265265802.1">
    <property type="nucleotide sequence ID" value="NZ_JAIHOM010000097.1"/>
</dbReference>
<comment type="caution">
    <text evidence="9">The sequence shown here is derived from an EMBL/GenBank/DDBJ whole genome shotgun (WGS) entry which is preliminary data.</text>
</comment>
<dbReference type="PROSITE" id="PS00018">
    <property type="entry name" value="EF_HAND_1"/>
    <property type="match status" value="1"/>
</dbReference>